<dbReference type="EMBL" id="JAHOPB010000001">
    <property type="protein sequence ID" value="MBU8874548.1"/>
    <property type="molecule type" value="Genomic_DNA"/>
</dbReference>
<keyword evidence="1" id="KW-0732">Signal</keyword>
<dbReference type="RefSeq" id="WP_216960276.1">
    <property type="nucleotide sequence ID" value="NZ_JAHOPB010000001.1"/>
</dbReference>
<accession>A0ABS6IMV5</accession>
<feature type="signal peptide" evidence="1">
    <location>
        <begin position="1"/>
        <end position="20"/>
    </location>
</feature>
<organism evidence="2 3">
    <name type="scientific">Reyranella humidisoli</name>
    <dbReference type="NCBI Taxonomy" id="2849149"/>
    <lineage>
        <taxon>Bacteria</taxon>
        <taxon>Pseudomonadati</taxon>
        <taxon>Pseudomonadota</taxon>
        <taxon>Alphaproteobacteria</taxon>
        <taxon>Hyphomicrobiales</taxon>
        <taxon>Reyranellaceae</taxon>
        <taxon>Reyranella</taxon>
    </lineage>
</organism>
<reference evidence="2 3" key="1">
    <citation type="submission" date="2021-06" db="EMBL/GenBank/DDBJ databases">
        <authorList>
            <person name="Lee D.H."/>
        </authorList>
    </citation>
    <scope>NUCLEOTIDE SEQUENCE [LARGE SCALE GENOMIC DNA]</scope>
    <source>
        <strain evidence="2 3">MMS21-HV4-11</strain>
    </source>
</reference>
<feature type="chain" id="PRO_5046544439" evidence="1">
    <location>
        <begin position="21"/>
        <end position="118"/>
    </location>
</feature>
<dbReference type="Proteomes" id="UP000727907">
    <property type="component" value="Unassembled WGS sequence"/>
</dbReference>
<evidence type="ECO:0000256" key="1">
    <source>
        <dbReference type="SAM" id="SignalP"/>
    </source>
</evidence>
<evidence type="ECO:0000313" key="3">
    <source>
        <dbReference type="Proteomes" id="UP000727907"/>
    </source>
</evidence>
<keyword evidence="3" id="KW-1185">Reference proteome</keyword>
<proteinExistence type="predicted"/>
<comment type="caution">
    <text evidence="2">The sequence shown here is derived from an EMBL/GenBank/DDBJ whole genome shotgun (WGS) entry which is preliminary data.</text>
</comment>
<protein>
    <submittedName>
        <fullName evidence="2">Uncharacterized protein</fullName>
    </submittedName>
</protein>
<evidence type="ECO:0000313" key="2">
    <source>
        <dbReference type="EMBL" id="MBU8874548.1"/>
    </source>
</evidence>
<gene>
    <name evidence="2" type="ORF">KQ910_12310</name>
</gene>
<name>A0ABS6IMV5_9HYPH</name>
<sequence length="118" mass="12806">MNLSVLGLIAAGMIAGTAAAQPVPIIEGSSHRELQEKFCAANPNIEHVLIGPATLFVDSQQIICDNGPYKLYRIVNAQDTDDFDYFLDPPFYAHGKRLGCDGKAGRSMRTVALNCRPL</sequence>